<evidence type="ECO:0008006" key="4">
    <source>
        <dbReference type="Google" id="ProtNLM"/>
    </source>
</evidence>
<dbReference type="OrthoDB" id="7000289at2"/>
<evidence type="ECO:0000313" key="3">
    <source>
        <dbReference type="Proteomes" id="UP000472320"/>
    </source>
</evidence>
<keyword evidence="3" id="KW-1185">Reference proteome</keyword>
<dbReference type="AlphaFoldDB" id="A0A6L6QH30"/>
<feature type="region of interest" description="Disordered" evidence="1">
    <location>
        <begin position="14"/>
        <end position="36"/>
    </location>
</feature>
<feature type="region of interest" description="Disordered" evidence="1">
    <location>
        <begin position="84"/>
        <end position="104"/>
    </location>
</feature>
<dbReference type="Proteomes" id="UP000472320">
    <property type="component" value="Unassembled WGS sequence"/>
</dbReference>
<reference evidence="2 3" key="1">
    <citation type="submission" date="2019-11" db="EMBL/GenBank/DDBJ databases">
        <title>Type strains purchased from KCTC, JCM and DSMZ.</title>
        <authorList>
            <person name="Lu H."/>
        </authorList>
    </citation>
    <scope>NUCLEOTIDE SEQUENCE [LARGE SCALE GENOMIC DNA]</scope>
    <source>
        <strain evidence="2 3">JCM 31587</strain>
    </source>
</reference>
<dbReference type="RefSeq" id="WP_155454379.1">
    <property type="nucleotide sequence ID" value="NZ_WNKX01000008.1"/>
</dbReference>
<comment type="caution">
    <text evidence="2">The sequence shown here is derived from an EMBL/GenBank/DDBJ whole genome shotgun (WGS) entry which is preliminary data.</text>
</comment>
<dbReference type="EMBL" id="WNKX01000008">
    <property type="protein sequence ID" value="MTW11420.1"/>
    <property type="molecule type" value="Genomic_DNA"/>
</dbReference>
<proteinExistence type="predicted"/>
<organism evidence="2 3">
    <name type="scientific">Massilia eburnea</name>
    <dbReference type="NCBI Taxonomy" id="1776165"/>
    <lineage>
        <taxon>Bacteria</taxon>
        <taxon>Pseudomonadati</taxon>
        <taxon>Pseudomonadota</taxon>
        <taxon>Betaproteobacteria</taxon>
        <taxon>Burkholderiales</taxon>
        <taxon>Oxalobacteraceae</taxon>
        <taxon>Telluria group</taxon>
        <taxon>Massilia</taxon>
    </lineage>
</organism>
<evidence type="ECO:0000313" key="2">
    <source>
        <dbReference type="EMBL" id="MTW11420.1"/>
    </source>
</evidence>
<sequence length="158" mass="17135">MDMKTSLGTALPAVGASAVRPGGGDVTSPEPPPVIGLNDDEREIYEYICESLRTAGIEHLTAGMPIAVIVRTFVDWIKAAKECDEKGRSQTSKTGWSTPTPWADDEKRLKMELGQWLPKACLTIPSLARVRKDTGIQGQQDDLFASLVNHATSSPRKS</sequence>
<accession>A0A6L6QH30</accession>
<name>A0A6L6QH30_9BURK</name>
<evidence type="ECO:0000256" key="1">
    <source>
        <dbReference type="SAM" id="MobiDB-lite"/>
    </source>
</evidence>
<gene>
    <name evidence="2" type="ORF">GM658_12515</name>
</gene>
<feature type="compositionally biased region" description="Polar residues" evidence="1">
    <location>
        <begin position="89"/>
        <end position="100"/>
    </location>
</feature>
<protein>
    <recommendedName>
        <fullName evidence="4">P27 family phage terminase small subunit</fullName>
    </recommendedName>
</protein>